<keyword evidence="5" id="KW-1185">Reference proteome</keyword>
<evidence type="ECO:0000256" key="1">
    <source>
        <dbReference type="PROSITE-ProRule" id="PRU00285"/>
    </source>
</evidence>
<sequence length="171" mass="20259">MFGRFFGRGRRGFDPFEDMFRYMQEMERMMEQMMRGFGRELPGFEMGFEPKIEMYETPDEIVVRAEMPGLDKDSIDVKVRGNYLIIRGVKKKEEKEEKDNVFFSETFYGEFQRVIPLPVEVKEEGIEAYYDRGVLEIRLPKAASARKEVKIIVKEPEEKKEEGKDKGKEEK</sequence>
<dbReference type="Pfam" id="PF00011">
    <property type="entry name" value="HSP20"/>
    <property type="match status" value="1"/>
</dbReference>
<evidence type="ECO:0000313" key="5">
    <source>
        <dbReference type="Proteomes" id="UP000280881"/>
    </source>
</evidence>
<organism evidence="4 5">
    <name type="scientific">Thermovibrio guaymasensis</name>
    <dbReference type="NCBI Taxonomy" id="240167"/>
    <lineage>
        <taxon>Bacteria</taxon>
        <taxon>Pseudomonadati</taxon>
        <taxon>Aquificota</taxon>
        <taxon>Aquificia</taxon>
        <taxon>Desulfurobacteriales</taxon>
        <taxon>Desulfurobacteriaceae</taxon>
        <taxon>Thermovibrio</taxon>
    </lineage>
</organism>
<proteinExistence type="inferred from homology"/>
<dbReference type="PANTHER" id="PTHR11527">
    <property type="entry name" value="HEAT-SHOCK PROTEIN 20 FAMILY MEMBER"/>
    <property type="match status" value="1"/>
</dbReference>
<dbReference type="Gene3D" id="2.60.40.790">
    <property type="match status" value="1"/>
</dbReference>
<dbReference type="InterPro" id="IPR008978">
    <property type="entry name" value="HSP20-like_chaperone"/>
</dbReference>
<evidence type="ECO:0000256" key="2">
    <source>
        <dbReference type="RuleBase" id="RU003616"/>
    </source>
</evidence>
<dbReference type="PROSITE" id="PS01031">
    <property type="entry name" value="SHSP"/>
    <property type="match status" value="1"/>
</dbReference>
<dbReference type="CDD" id="cd06464">
    <property type="entry name" value="ACD_sHsps-like"/>
    <property type="match status" value="1"/>
</dbReference>
<dbReference type="InterPro" id="IPR002068">
    <property type="entry name" value="A-crystallin/Hsp20_dom"/>
</dbReference>
<feature type="domain" description="SHSP" evidence="3">
    <location>
        <begin position="43"/>
        <end position="154"/>
    </location>
</feature>
<protein>
    <submittedName>
        <fullName evidence="4">HSP20 family protein</fullName>
    </submittedName>
</protein>
<dbReference type="Proteomes" id="UP000280881">
    <property type="component" value="Unassembled WGS sequence"/>
</dbReference>
<evidence type="ECO:0000313" key="4">
    <source>
        <dbReference type="EMBL" id="RKQ63928.1"/>
    </source>
</evidence>
<dbReference type="EMBL" id="RBIE01000001">
    <property type="protein sequence ID" value="RKQ63928.1"/>
    <property type="molecule type" value="Genomic_DNA"/>
</dbReference>
<comment type="similarity">
    <text evidence="1 2">Belongs to the small heat shock protein (HSP20) family.</text>
</comment>
<gene>
    <name evidence="4" type="ORF">C7457_0817</name>
</gene>
<dbReference type="RefSeq" id="WP_121170248.1">
    <property type="nucleotide sequence ID" value="NZ_RBIE01000001.1"/>
</dbReference>
<dbReference type="SUPFAM" id="SSF49764">
    <property type="entry name" value="HSP20-like chaperones"/>
    <property type="match status" value="1"/>
</dbReference>
<dbReference type="InterPro" id="IPR031107">
    <property type="entry name" value="Small_HSP"/>
</dbReference>
<name>A0A420W9J7_9BACT</name>
<reference evidence="4 5" key="1">
    <citation type="submission" date="2018-10" db="EMBL/GenBank/DDBJ databases">
        <title>Genomic Encyclopedia of Type Strains, Phase IV (KMG-IV): sequencing the most valuable type-strain genomes for metagenomic binning, comparative biology and taxonomic classification.</title>
        <authorList>
            <person name="Goeker M."/>
        </authorList>
    </citation>
    <scope>NUCLEOTIDE SEQUENCE [LARGE SCALE GENOMIC DNA]</scope>
    <source>
        <strain evidence="4 5">DSM 15521</strain>
    </source>
</reference>
<accession>A0A420W9J7</accession>
<evidence type="ECO:0000259" key="3">
    <source>
        <dbReference type="PROSITE" id="PS01031"/>
    </source>
</evidence>
<dbReference type="OrthoDB" id="9811615at2"/>
<dbReference type="AlphaFoldDB" id="A0A420W9J7"/>
<comment type="caution">
    <text evidence="4">The sequence shown here is derived from an EMBL/GenBank/DDBJ whole genome shotgun (WGS) entry which is preliminary data.</text>
</comment>